<dbReference type="GO" id="GO:0020037">
    <property type="term" value="F:heme binding"/>
    <property type="evidence" value="ECO:0007669"/>
    <property type="project" value="InterPro"/>
</dbReference>
<keyword evidence="7" id="KW-0561">Oxygen transport</keyword>
<dbReference type="PROSITE" id="PS01033">
    <property type="entry name" value="GLOBIN"/>
    <property type="match status" value="1"/>
</dbReference>
<name>A0A7W7LNW7_9ACTN</name>
<dbReference type="InterPro" id="IPR001433">
    <property type="entry name" value="OxRdtase_FAD/NAD-bd"/>
</dbReference>
<organism evidence="10 11">
    <name type="scientific">Streptomyces olivoverticillatus</name>
    <dbReference type="NCBI Taxonomy" id="66427"/>
    <lineage>
        <taxon>Bacteria</taxon>
        <taxon>Bacillati</taxon>
        <taxon>Actinomycetota</taxon>
        <taxon>Actinomycetes</taxon>
        <taxon>Kitasatosporales</taxon>
        <taxon>Streptomycetaceae</taxon>
        <taxon>Streptomyces</taxon>
    </lineage>
</organism>
<feature type="domain" description="FAD-binding FR-type" evidence="9">
    <location>
        <begin position="177"/>
        <end position="277"/>
    </location>
</feature>
<comment type="catalytic activity">
    <reaction evidence="5">
        <text>2 nitric oxide + NADH + 2 O2 = 2 nitrate + NAD(+) + H(+)</text>
        <dbReference type="Rhea" id="RHEA:19469"/>
        <dbReference type="ChEBI" id="CHEBI:15378"/>
        <dbReference type="ChEBI" id="CHEBI:15379"/>
        <dbReference type="ChEBI" id="CHEBI:16480"/>
        <dbReference type="ChEBI" id="CHEBI:17632"/>
        <dbReference type="ChEBI" id="CHEBI:57540"/>
        <dbReference type="ChEBI" id="CHEBI:57945"/>
        <dbReference type="EC" id="1.14.12.17"/>
    </reaction>
</comment>
<evidence type="ECO:0000256" key="4">
    <source>
        <dbReference type="ARBA" id="ARBA00023027"/>
    </source>
</evidence>
<dbReference type="InterPro" id="IPR000971">
    <property type="entry name" value="Globin"/>
</dbReference>
<evidence type="ECO:0000256" key="1">
    <source>
        <dbReference type="ARBA" id="ARBA00001974"/>
    </source>
</evidence>
<keyword evidence="11" id="KW-1185">Reference proteome</keyword>
<reference evidence="10 11" key="1">
    <citation type="submission" date="2020-08" db="EMBL/GenBank/DDBJ databases">
        <title>Genomic Encyclopedia of Type Strains, Phase III (KMG-III): the genomes of soil and plant-associated and newly described type strains.</title>
        <authorList>
            <person name="Whitman W."/>
        </authorList>
    </citation>
    <scope>NUCLEOTIDE SEQUENCE [LARGE SCALE GENOMIC DNA]</scope>
    <source>
        <strain evidence="10 11">CECT 3266</strain>
    </source>
</reference>
<keyword evidence="7" id="KW-0813">Transport</keyword>
<dbReference type="InterPro" id="IPR012292">
    <property type="entry name" value="Globin/Proto"/>
</dbReference>
<dbReference type="AlphaFoldDB" id="A0A7W7LNW7"/>
<dbReference type="EC" id="1.14.12.17" evidence="3"/>
<dbReference type="InterPro" id="IPR009050">
    <property type="entry name" value="Globin-like_sf"/>
</dbReference>
<dbReference type="InterPro" id="IPR050415">
    <property type="entry name" value="MRET"/>
</dbReference>
<protein>
    <recommendedName>
        <fullName evidence="3">nitric oxide dioxygenase</fullName>
        <ecNumber evidence="3">1.14.12.17</ecNumber>
    </recommendedName>
</protein>
<dbReference type="CDD" id="cd19753">
    <property type="entry name" value="Mb-like_oxidoreductase"/>
    <property type="match status" value="1"/>
</dbReference>
<dbReference type="InterPro" id="IPR017927">
    <property type="entry name" value="FAD-bd_FR_type"/>
</dbReference>
<feature type="domain" description="Globin" evidence="8">
    <location>
        <begin position="38"/>
        <end position="171"/>
    </location>
</feature>
<dbReference type="SUPFAM" id="SSF63380">
    <property type="entry name" value="Riboflavin synthase domain-like"/>
    <property type="match status" value="1"/>
</dbReference>
<dbReference type="SUPFAM" id="SSF46458">
    <property type="entry name" value="Globin-like"/>
    <property type="match status" value="1"/>
</dbReference>
<evidence type="ECO:0000256" key="2">
    <source>
        <dbReference type="ARBA" id="ARBA00006401"/>
    </source>
</evidence>
<dbReference type="Gene3D" id="1.10.490.10">
    <property type="entry name" value="Globins"/>
    <property type="match status" value="1"/>
</dbReference>
<dbReference type="PRINTS" id="PR00410">
    <property type="entry name" value="PHEHYDRXLASE"/>
</dbReference>
<dbReference type="InterPro" id="IPR017938">
    <property type="entry name" value="Riboflavin_synthase-like_b-brl"/>
</dbReference>
<dbReference type="PROSITE" id="PS51384">
    <property type="entry name" value="FAD_FR"/>
    <property type="match status" value="1"/>
</dbReference>
<evidence type="ECO:0000256" key="5">
    <source>
        <dbReference type="ARBA" id="ARBA00048649"/>
    </source>
</evidence>
<evidence type="ECO:0000259" key="8">
    <source>
        <dbReference type="PROSITE" id="PS01033"/>
    </source>
</evidence>
<evidence type="ECO:0000259" key="9">
    <source>
        <dbReference type="PROSITE" id="PS51384"/>
    </source>
</evidence>
<dbReference type="GO" id="GO:0008941">
    <property type="term" value="F:nitric oxide dioxygenase NAD(P)H activity"/>
    <property type="evidence" value="ECO:0007669"/>
    <property type="project" value="UniProtKB-EC"/>
</dbReference>
<proteinExistence type="inferred from homology"/>
<evidence type="ECO:0000313" key="11">
    <source>
        <dbReference type="Proteomes" id="UP000556084"/>
    </source>
</evidence>
<dbReference type="GO" id="GO:0005344">
    <property type="term" value="F:oxygen carrier activity"/>
    <property type="evidence" value="ECO:0007669"/>
    <property type="project" value="UniProtKB-KW"/>
</dbReference>
<gene>
    <name evidence="10" type="ORF">FHS39_002739</name>
</gene>
<sequence length="403" mass="44643">MSVTRNDDYHALLARHDAMRLRRRLLAPAPQPPEPLPYDGAADQRLIAAHLHLVTPLDELIAHLYEVMFRRRPALRSLFPDSMAFQQEHLEAAFRHLIENLHRPDEVAATFRQLGRDHRKLGVRPAHYASFEEALREALRRCAGPQWPAEAERAWLRMLRFAVGAMTDGADAALAEPPCWQALVVGHERRRPDLAVLHLRTSEPYPYRAGQHGALESPLLPRAWRQYSMAGAPRPDDALEFHVRRTGPGGVSEALVERTGVGDVLRLGPAGGTATLDADLSRDVLLVAGGTGLAQAKALVQELAARPQPPRCARLFVGARTRSDLYDLQWLGELQQRRPWLRVVPVVGDVAEVVGRHGGWSEYVAYVSGPPAMVRATARRLTGLGLPAARIRHDALPEAGRIG</sequence>
<dbReference type="InterPro" id="IPR039261">
    <property type="entry name" value="FNR_nucleotide-bd"/>
</dbReference>
<dbReference type="EMBL" id="JACHJH010000003">
    <property type="protein sequence ID" value="MBB4893708.1"/>
    <property type="molecule type" value="Genomic_DNA"/>
</dbReference>
<dbReference type="Pfam" id="PF00042">
    <property type="entry name" value="Globin"/>
    <property type="match status" value="1"/>
</dbReference>
<evidence type="ECO:0000256" key="7">
    <source>
        <dbReference type="RuleBase" id="RU000356"/>
    </source>
</evidence>
<dbReference type="PANTHER" id="PTHR47354">
    <property type="entry name" value="NADH OXIDOREDUCTASE HCR"/>
    <property type="match status" value="1"/>
</dbReference>
<dbReference type="SUPFAM" id="SSF52343">
    <property type="entry name" value="Ferredoxin reductase-like, C-terminal NADP-linked domain"/>
    <property type="match status" value="1"/>
</dbReference>
<dbReference type="PANTHER" id="PTHR47354:SF5">
    <property type="entry name" value="PROTEIN RFBI"/>
    <property type="match status" value="1"/>
</dbReference>
<keyword evidence="7" id="KW-0479">Metal-binding</keyword>
<evidence type="ECO:0000256" key="6">
    <source>
        <dbReference type="ARBA" id="ARBA00049433"/>
    </source>
</evidence>
<evidence type="ECO:0000256" key="3">
    <source>
        <dbReference type="ARBA" id="ARBA00012229"/>
    </source>
</evidence>
<keyword evidence="7" id="KW-0349">Heme</keyword>
<keyword evidence="4" id="KW-0520">NAD</keyword>
<dbReference type="Gene3D" id="3.40.50.80">
    <property type="entry name" value="Nucleotide-binding domain of ferredoxin-NADP reductase (FNR) module"/>
    <property type="match status" value="1"/>
</dbReference>
<comment type="cofactor">
    <cofactor evidence="1">
        <name>FAD</name>
        <dbReference type="ChEBI" id="CHEBI:57692"/>
    </cofactor>
</comment>
<comment type="catalytic activity">
    <reaction evidence="6">
        <text>2 nitric oxide + NADPH + 2 O2 = 2 nitrate + NADP(+) + H(+)</text>
        <dbReference type="Rhea" id="RHEA:19465"/>
        <dbReference type="ChEBI" id="CHEBI:15378"/>
        <dbReference type="ChEBI" id="CHEBI:15379"/>
        <dbReference type="ChEBI" id="CHEBI:16480"/>
        <dbReference type="ChEBI" id="CHEBI:17632"/>
        <dbReference type="ChEBI" id="CHEBI:57783"/>
        <dbReference type="ChEBI" id="CHEBI:58349"/>
        <dbReference type="EC" id="1.14.12.17"/>
    </reaction>
</comment>
<dbReference type="Pfam" id="PF00175">
    <property type="entry name" value="NAD_binding_1"/>
    <property type="match status" value="1"/>
</dbReference>
<keyword evidence="7" id="KW-0408">Iron</keyword>
<dbReference type="Proteomes" id="UP000556084">
    <property type="component" value="Unassembled WGS sequence"/>
</dbReference>
<comment type="similarity">
    <text evidence="2">In the C-terminal section; belongs to the flavoprotein pyridine nucleotide cytochrome reductase family.</text>
</comment>
<dbReference type="GO" id="GO:0019825">
    <property type="term" value="F:oxygen binding"/>
    <property type="evidence" value="ECO:0007669"/>
    <property type="project" value="InterPro"/>
</dbReference>
<dbReference type="GO" id="GO:0051537">
    <property type="term" value="F:2 iron, 2 sulfur cluster binding"/>
    <property type="evidence" value="ECO:0007669"/>
    <property type="project" value="UniProtKB-KW"/>
</dbReference>
<accession>A0A7W7LNW7</accession>
<comment type="caution">
    <text evidence="10">The sequence shown here is derived from an EMBL/GenBank/DDBJ whole genome shotgun (WGS) entry which is preliminary data.</text>
</comment>
<dbReference type="CDD" id="cd06187">
    <property type="entry name" value="O2ase_reductase_like"/>
    <property type="match status" value="1"/>
</dbReference>
<dbReference type="Gene3D" id="2.40.30.10">
    <property type="entry name" value="Translation factors"/>
    <property type="match status" value="1"/>
</dbReference>
<dbReference type="RefSeq" id="WP_343069560.1">
    <property type="nucleotide sequence ID" value="NZ_JACHJH010000003.1"/>
</dbReference>
<comment type="similarity">
    <text evidence="7">Belongs to the globin family.</text>
</comment>
<evidence type="ECO:0000313" key="10">
    <source>
        <dbReference type="EMBL" id="MBB4893708.1"/>
    </source>
</evidence>